<evidence type="ECO:0000313" key="2">
    <source>
        <dbReference type="Proteomes" id="UP001419268"/>
    </source>
</evidence>
<proteinExistence type="predicted"/>
<comment type="caution">
    <text evidence="1">The sequence shown here is derived from an EMBL/GenBank/DDBJ whole genome shotgun (WGS) entry which is preliminary data.</text>
</comment>
<name>A0AAP0JDZ1_9MAGN</name>
<protein>
    <submittedName>
        <fullName evidence="1">Uncharacterized protein</fullName>
    </submittedName>
</protein>
<evidence type="ECO:0000313" key="1">
    <source>
        <dbReference type="EMBL" id="KAK9132254.1"/>
    </source>
</evidence>
<organism evidence="1 2">
    <name type="scientific">Stephania cephalantha</name>
    <dbReference type="NCBI Taxonomy" id="152367"/>
    <lineage>
        <taxon>Eukaryota</taxon>
        <taxon>Viridiplantae</taxon>
        <taxon>Streptophyta</taxon>
        <taxon>Embryophyta</taxon>
        <taxon>Tracheophyta</taxon>
        <taxon>Spermatophyta</taxon>
        <taxon>Magnoliopsida</taxon>
        <taxon>Ranunculales</taxon>
        <taxon>Menispermaceae</taxon>
        <taxon>Menispermoideae</taxon>
        <taxon>Cissampelideae</taxon>
        <taxon>Stephania</taxon>
    </lineage>
</organism>
<dbReference type="AlphaFoldDB" id="A0AAP0JDZ1"/>
<dbReference type="Proteomes" id="UP001419268">
    <property type="component" value="Unassembled WGS sequence"/>
</dbReference>
<dbReference type="EMBL" id="JBBNAG010000005">
    <property type="protein sequence ID" value="KAK9132254.1"/>
    <property type="molecule type" value="Genomic_DNA"/>
</dbReference>
<accession>A0AAP0JDZ1</accession>
<keyword evidence="2" id="KW-1185">Reference proteome</keyword>
<sequence>MLSALVSDDVTDRPLPSSRTQGIYSLRSRDYGLGVAVEARPWERSGAAAVDAKRWRCWTQRREAAWTQSGGSRGGRRRRLIRGDNDRQWSEPTERVMWWWDLQRSRRDWYEAAVEAGPVGGEWRRAWRSDGGGGRRRWRRLWTRQWFALWGQRRLIRGDGDSGGRSRPGRAMGWALAVRRGGVRRTNGR</sequence>
<reference evidence="1 2" key="1">
    <citation type="submission" date="2024-01" db="EMBL/GenBank/DDBJ databases">
        <title>Genome assemblies of Stephania.</title>
        <authorList>
            <person name="Yang L."/>
        </authorList>
    </citation>
    <scope>NUCLEOTIDE SEQUENCE [LARGE SCALE GENOMIC DNA]</scope>
    <source>
        <strain evidence="1">JXDWG</strain>
        <tissue evidence="1">Leaf</tissue>
    </source>
</reference>
<gene>
    <name evidence="1" type="ORF">Scep_011782</name>
</gene>